<protein>
    <submittedName>
        <fullName evidence="1">Uncharacterized protein</fullName>
    </submittedName>
</protein>
<accession>A0A5J6LCG5</accession>
<gene>
    <name evidence="1" type="ORF">F5I99_05030</name>
</gene>
<sequence>MRRVKDILVASLSSDDESSTIDDLAFHIQDCLSDLIQLKKLFNYVESNDESALSLLDGGPKRTLISIAIHASNHLIGAAYLYTKVGLTDQFQVNIFHDEPECPDHLMHTPCPEPMCERELQHYI</sequence>
<reference evidence="1 2" key="1">
    <citation type="submission" date="2019-09" db="EMBL/GenBank/DDBJ databases">
        <title>Nitrincola iocasae sp. nov., a bacterium isolated from the sediment collected at a cold seep field in South China Sea.</title>
        <authorList>
            <person name="Zhang H."/>
            <person name="Wang H."/>
            <person name="Li C."/>
        </authorList>
    </citation>
    <scope>NUCLEOTIDE SEQUENCE [LARGE SCALE GENOMIC DNA]</scope>
    <source>
        <strain evidence="1 2">KXZD1103</strain>
    </source>
</reference>
<organism evidence="1 2">
    <name type="scientific">Nitrincola iocasae</name>
    <dbReference type="NCBI Taxonomy" id="2614693"/>
    <lineage>
        <taxon>Bacteria</taxon>
        <taxon>Pseudomonadati</taxon>
        <taxon>Pseudomonadota</taxon>
        <taxon>Gammaproteobacteria</taxon>
        <taxon>Oceanospirillales</taxon>
        <taxon>Oceanospirillaceae</taxon>
        <taxon>Nitrincola</taxon>
    </lineage>
</organism>
<name>A0A5J6LCG5_9GAMM</name>
<evidence type="ECO:0000313" key="1">
    <source>
        <dbReference type="EMBL" id="QEW05902.1"/>
    </source>
</evidence>
<dbReference type="RefSeq" id="WP_151053940.1">
    <property type="nucleotide sequence ID" value="NZ_CP044222.1"/>
</dbReference>
<keyword evidence="2" id="KW-1185">Reference proteome</keyword>
<dbReference type="KEGG" id="nik:F5I99_05030"/>
<evidence type="ECO:0000313" key="2">
    <source>
        <dbReference type="Proteomes" id="UP000325606"/>
    </source>
</evidence>
<dbReference type="EMBL" id="CP044222">
    <property type="protein sequence ID" value="QEW05902.1"/>
    <property type="molecule type" value="Genomic_DNA"/>
</dbReference>
<proteinExistence type="predicted"/>
<dbReference type="Proteomes" id="UP000325606">
    <property type="component" value="Chromosome"/>
</dbReference>
<dbReference type="AlphaFoldDB" id="A0A5J6LCG5"/>